<keyword evidence="4" id="KW-1185">Reference proteome</keyword>
<comment type="caution">
    <text evidence="3">The sequence shown here is derived from an EMBL/GenBank/DDBJ whole genome shotgun (WGS) entry which is preliminary data.</text>
</comment>
<dbReference type="Pfam" id="PF13439">
    <property type="entry name" value="Glyco_transf_4"/>
    <property type="match status" value="1"/>
</dbReference>
<gene>
    <name evidence="3" type="ORF">AABB81_14785</name>
</gene>
<name>A0ABU9L410_9FLAO</name>
<protein>
    <submittedName>
        <fullName evidence="3">Glycosyltransferase</fullName>
        <ecNumber evidence="3">2.4.-.-</ecNumber>
    </submittedName>
</protein>
<feature type="domain" description="Glycosyltransferase subfamily 4-like N-terminal" evidence="2">
    <location>
        <begin position="77"/>
        <end position="196"/>
    </location>
</feature>
<dbReference type="SUPFAM" id="SSF53756">
    <property type="entry name" value="UDP-Glycosyltransferase/glycogen phosphorylase"/>
    <property type="match status" value="1"/>
</dbReference>
<dbReference type="GO" id="GO:0016757">
    <property type="term" value="F:glycosyltransferase activity"/>
    <property type="evidence" value="ECO:0007669"/>
    <property type="project" value="UniProtKB-KW"/>
</dbReference>
<sequence length="387" mass="44121">MKRKVLFIFGALGGGGAQRQFGWLIEGIDKQLFEPVIITIGPNENKAKNHLIKYPDTETLDECGKKEEFEKFFLYRKLLNTGVKKHFIERKGYFYIFKNIRKILKLEKPGVILNVTPMAMTYSFLPSLFGSAKVIHGVRGNGILLSYKKNIYNVFHFLSQMGINYFVCNSNGLAKNIQRNGYHKNKIKVIYNGIPTFFDSSFNDENTSPPEMIRIGLIGRFTKVKDHEMFIDAIHNLNTTRNFSVHLYGSGELEAVLQNKINELGLERKVIIEGWVSNVSGVLKTIDIVCLTSRFEGFNNAISEAQMHGIPVVTTNCIGSDEIVADGKTGFIVPIKDDKEFSKKLQLLIDDDVLRINFSKNAYQRSRVEFGIPKMVKRYESFFTEIL</sequence>
<evidence type="ECO:0000313" key="4">
    <source>
        <dbReference type="Proteomes" id="UP001474120"/>
    </source>
</evidence>
<organism evidence="3 4">
    <name type="scientific">Lutimonas vermicola</name>
    <dbReference type="NCBI Taxonomy" id="414288"/>
    <lineage>
        <taxon>Bacteria</taxon>
        <taxon>Pseudomonadati</taxon>
        <taxon>Bacteroidota</taxon>
        <taxon>Flavobacteriia</taxon>
        <taxon>Flavobacteriales</taxon>
        <taxon>Flavobacteriaceae</taxon>
        <taxon>Lutimonas</taxon>
    </lineage>
</organism>
<accession>A0ABU9L410</accession>
<reference evidence="3 4" key="1">
    <citation type="submission" date="2024-04" db="EMBL/GenBank/DDBJ databases">
        <title>whole genome sequencing of Lutimonas vermicola strain IMCC1616.</title>
        <authorList>
            <person name="Bae S.S."/>
        </authorList>
    </citation>
    <scope>NUCLEOTIDE SEQUENCE [LARGE SCALE GENOMIC DNA]</scope>
    <source>
        <strain evidence="3 4">IMCC1616</strain>
    </source>
</reference>
<dbReference type="RefSeq" id="WP_342161331.1">
    <property type="nucleotide sequence ID" value="NZ_JBCDNA010000003.1"/>
</dbReference>
<dbReference type="PANTHER" id="PTHR12526:SF630">
    <property type="entry name" value="GLYCOSYLTRANSFERASE"/>
    <property type="match status" value="1"/>
</dbReference>
<dbReference type="EMBL" id="JBCDNA010000003">
    <property type="protein sequence ID" value="MEL4457171.1"/>
    <property type="molecule type" value="Genomic_DNA"/>
</dbReference>
<proteinExistence type="predicted"/>
<dbReference type="PANTHER" id="PTHR12526">
    <property type="entry name" value="GLYCOSYLTRANSFERASE"/>
    <property type="match status" value="1"/>
</dbReference>
<dbReference type="Pfam" id="PF00534">
    <property type="entry name" value="Glycos_transf_1"/>
    <property type="match status" value="1"/>
</dbReference>
<feature type="domain" description="Glycosyl transferase family 1" evidence="1">
    <location>
        <begin position="207"/>
        <end position="365"/>
    </location>
</feature>
<dbReference type="Gene3D" id="3.40.50.2000">
    <property type="entry name" value="Glycogen Phosphorylase B"/>
    <property type="match status" value="2"/>
</dbReference>
<dbReference type="InterPro" id="IPR001296">
    <property type="entry name" value="Glyco_trans_1"/>
</dbReference>
<dbReference type="Proteomes" id="UP001474120">
    <property type="component" value="Unassembled WGS sequence"/>
</dbReference>
<dbReference type="InterPro" id="IPR028098">
    <property type="entry name" value="Glyco_trans_4-like_N"/>
</dbReference>
<keyword evidence="3" id="KW-0808">Transferase</keyword>
<evidence type="ECO:0000313" key="3">
    <source>
        <dbReference type="EMBL" id="MEL4457171.1"/>
    </source>
</evidence>
<evidence type="ECO:0000259" key="2">
    <source>
        <dbReference type="Pfam" id="PF13439"/>
    </source>
</evidence>
<dbReference type="EC" id="2.4.-.-" evidence="3"/>
<evidence type="ECO:0000259" key="1">
    <source>
        <dbReference type="Pfam" id="PF00534"/>
    </source>
</evidence>
<keyword evidence="3" id="KW-0328">Glycosyltransferase</keyword>